<protein>
    <recommendedName>
        <fullName evidence="1">Protein kinase domain-containing protein</fullName>
    </recommendedName>
</protein>
<dbReference type="eggNOG" id="COG0515">
    <property type="taxonomic scope" value="Bacteria"/>
</dbReference>
<dbReference type="HOGENOM" id="CLU_482149_0_0_9"/>
<dbReference type="PANTHER" id="PTHR44167">
    <property type="entry name" value="OVARIAN-SPECIFIC SERINE/THREONINE-PROTEIN KINASE LOK-RELATED"/>
    <property type="match status" value="1"/>
</dbReference>
<dbReference type="GO" id="GO:0004674">
    <property type="term" value="F:protein serine/threonine kinase activity"/>
    <property type="evidence" value="ECO:0007669"/>
    <property type="project" value="TreeGrafter"/>
</dbReference>
<dbReference type="Proteomes" id="UP000003671">
    <property type="component" value="Unassembled WGS sequence"/>
</dbReference>
<evidence type="ECO:0000259" key="1">
    <source>
        <dbReference type="PROSITE" id="PS50011"/>
    </source>
</evidence>
<dbReference type="STRING" id="500635.MITSMUL_03833"/>
<dbReference type="PATRIC" id="fig|500635.8.peg.1197"/>
<dbReference type="PROSITE" id="PS50011">
    <property type="entry name" value="PROTEIN_KINASE_DOM"/>
    <property type="match status" value="1"/>
</dbReference>
<dbReference type="SMART" id="SM00220">
    <property type="entry name" value="S_TKc"/>
    <property type="match status" value="1"/>
</dbReference>
<feature type="domain" description="Protein kinase" evidence="1">
    <location>
        <begin position="79"/>
        <end position="328"/>
    </location>
</feature>
<reference evidence="2" key="1">
    <citation type="submission" date="2009-09" db="EMBL/GenBank/DDBJ databases">
        <authorList>
            <person name="Weinstock G."/>
            <person name="Sodergren E."/>
            <person name="Clifton S."/>
            <person name="Fulton L."/>
            <person name="Fulton B."/>
            <person name="Courtney L."/>
            <person name="Fronick C."/>
            <person name="Harrison M."/>
            <person name="Strong C."/>
            <person name="Farmer C."/>
            <person name="Delahaunty K."/>
            <person name="Markovic C."/>
            <person name="Hall O."/>
            <person name="Minx P."/>
            <person name="Tomlinson C."/>
            <person name="Mitreva M."/>
            <person name="Nelson J."/>
            <person name="Hou S."/>
            <person name="Wollam A."/>
            <person name="Pepin K.H."/>
            <person name="Johnson M."/>
            <person name="Bhonagiri V."/>
            <person name="Nash W.E."/>
            <person name="Warren W."/>
            <person name="Chinwalla A."/>
            <person name="Mardis E.R."/>
            <person name="Wilson R.K."/>
        </authorList>
    </citation>
    <scope>NUCLEOTIDE SEQUENCE [LARGE SCALE GENOMIC DNA]</scope>
    <source>
        <strain evidence="2">DSM 20544</strain>
    </source>
</reference>
<dbReference type="GeneID" id="93480956"/>
<evidence type="ECO:0000313" key="2">
    <source>
        <dbReference type="EMBL" id="EEX69782.1"/>
    </source>
</evidence>
<gene>
    <name evidence="2" type="ORF">MITSMUL_03833</name>
</gene>
<organism evidence="2 3">
    <name type="scientific">Mitsuokella multacida DSM 20544</name>
    <dbReference type="NCBI Taxonomy" id="500635"/>
    <lineage>
        <taxon>Bacteria</taxon>
        <taxon>Bacillati</taxon>
        <taxon>Bacillota</taxon>
        <taxon>Negativicutes</taxon>
        <taxon>Selenomonadales</taxon>
        <taxon>Selenomonadaceae</taxon>
        <taxon>Mitsuokella</taxon>
    </lineage>
</organism>
<dbReference type="RefSeq" id="WP_005840145.1">
    <property type="nucleotide sequence ID" value="NZ_GG697141.2"/>
</dbReference>
<dbReference type="Pfam" id="PF00069">
    <property type="entry name" value="Pkinase"/>
    <property type="match status" value="1"/>
</dbReference>
<dbReference type="AlphaFoldDB" id="C9KKY2"/>
<comment type="caution">
    <text evidence="2">The sequence shown here is derived from an EMBL/GenBank/DDBJ whole genome shotgun (WGS) entry which is preliminary data.</text>
</comment>
<proteinExistence type="predicted"/>
<sequence>MAEERASSTQINTQVNTQVNADAMNPRPAATSLNPGLRGAETEINLPSQEQGAADFTQINDLLHRAAQGIPAGTMLLDKYRVERLLTAATGEATLYVCSYGGKEYVAKVYRRAAAIKDSVVAALRSIDSPYVARLFETGTWQGFPFEIIPYYAAGSLQGRRFSLSQLQQEIIPALNEGLKVLHGHNIIHKDLKPSNIMLCDDGRHVAIIDFGISSVREQGRTVLVTRTGMTPDYSAPETYNNLFLAESDYYSLGITIYELFCGHTPYGDVDPETLERYLAIQQVPMPDSFPARLKQLILGLTYQDITHRKEKGNPNRRWTYEEVKRWCAGEDVPVPGQGAASTLLGSDAIRIPPVTFMYKRYTDLGKYVLALASDWNNGKKRLYRSNLSTYFNKFNADYANICLDAEEALRHRHADEDVEFFRVIYRLYPGFQPFIWQSHQWPDMKALGMDLLQALQGSQDELPQAAQPFLGFVARQLFSVREQVVHREQPDRIQQINALETRCNNAAATKDWPTVIRELYLLAYLYAEERELVVPFGRFADIEAFVDYFKDKLKRGESIDEEAAFLIPAPGAGAGSVLPAFAAWLITQGKGDCLGKEAFR</sequence>
<evidence type="ECO:0000313" key="3">
    <source>
        <dbReference type="Proteomes" id="UP000003671"/>
    </source>
</evidence>
<dbReference type="InterPro" id="IPR008271">
    <property type="entry name" value="Ser/Thr_kinase_AS"/>
</dbReference>
<dbReference type="GO" id="GO:0005524">
    <property type="term" value="F:ATP binding"/>
    <property type="evidence" value="ECO:0007669"/>
    <property type="project" value="InterPro"/>
</dbReference>
<dbReference type="Gene3D" id="1.10.510.10">
    <property type="entry name" value="Transferase(Phosphotransferase) domain 1"/>
    <property type="match status" value="1"/>
</dbReference>
<accession>C9KKY2</accession>
<name>C9KKY2_9FIRM</name>
<dbReference type="PROSITE" id="PS00108">
    <property type="entry name" value="PROTEIN_KINASE_ST"/>
    <property type="match status" value="1"/>
</dbReference>
<dbReference type="EMBL" id="ABWK02000009">
    <property type="protein sequence ID" value="EEX69782.1"/>
    <property type="molecule type" value="Genomic_DNA"/>
</dbReference>
<dbReference type="InterPro" id="IPR011009">
    <property type="entry name" value="Kinase-like_dom_sf"/>
</dbReference>
<keyword evidence="3" id="KW-1185">Reference proteome</keyword>
<dbReference type="PANTHER" id="PTHR44167:SF30">
    <property type="entry name" value="PHOSPHORYLASE KINASE"/>
    <property type="match status" value="1"/>
</dbReference>
<dbReference type="InterPro" id="IPR000719">
    <property type="entry name" value="Prot_kinase_dom"/>
</dbReference>
<dbReference type="SUPFAM" id="SSF56112">
    <property type="entry name" value="Protein kinase-like (PK-like)"/>
    <property type="match status" value="1"/>
</dbReference>